<protein>
    <submittedName>
        <fullName evidence="4">NifU family protein</fullName>
    </submittedName>
</protein>
<dbReference type="InterPro" id="IPR001075">
    <property type="entry name" value="NIF_FeS_clus_asmbl_NifU_C"/>
</dbReference>
<dbReference type="Proteomes" id="UP000320393">
    <property type="component" value="Unassembled WGS sequence"/>
</dbReference>
<reference evidence="6 7" key="1">
    <citation type="journal article" date="2019" name="Nat. Microbiol.">
        <title>Mediterranean grassland soil C-N compound turnover is dependent on rainfall and depth, and is mediated by genomically divergent microorganisms.</title>
        <authorList>
            <person name="Diamond S."/>
            <person name="Andeer P.F."/>
            <person name="Li Z."/>
            <person name="Crits-Christoph A."/>
            <person name="Burstein D."/>
            <person name="Anantharaman K."/>
            <person name="Lane K.R."/>
            <person name="Thomas B.C."/>
            <person name="Pan C."/>
            <person name="Northen T.R."/>
            <person name="Banfield J.F."/>
        </authorList>
    </citation>
    <scope>NUCLEOTIDE SEQUENCE [LARGE SCALE GENOMIC DNA]</scope>
    <source>
        <strain evidence="5">NP_5</strain>
        <strain evidence="4">NP_7</strain>
    </source>
</reference>
<evidence type="ECO:0000256" key="1">
    <source>
        <dbReference type="ARBA" id="ARBA00006420"/>
    </source>
</evidence>
<comment type="similarity">
    <text evidence="1">Belongs to the NifU family.</text>
</comment>
<dbReference type="Proteomes" id="UP000320048">
    <property type="component" value="Unassembled WGS sequence"/>
</dbReference>
<dbReference type="InterPro" id="IPR034904">
    <property type="entry name" value="FSCA_dom_sf"/>
</dbReference>
<evidence type="ECO:0000259" key="3">
    <source>
        <dbReference type="Pfam" id="PF01106"/>
    </source>
</evidence>
<evidence type="ECO:0000313" key="5">
    <source>
        <dbReference type="EMBL" id="TMJ15142.1"/>
    </source>
</evidence>
<dbReference type="GO" id="GO:0005506">
    <property type="term" value="F:iron ion binding"/>
    <property type="evidence" value="ECO:0007669"/>
    <property type="project" value="InterPro"/>
</dbReference>
<dbReference type="Gene3D" id="3.30.300.130">
    <property type="entry name" value="Fe-S cluster assembly (FSCA)"/>
    <property type="match status" value="1"/>
</dbReference>
<dbReference type="GO" id="GO:0016226">
    <property type="term" value="P:iron-sulfur cluster assembly"/>
    <property type="evidence" value="ECO:0007669"/>
    <property type="project" value="InterPro"/>
</dbReference>
<dbReference type="AlphaFoldDB" id="A0A537J4U4"/>
<organism evidence="4 6">
    <name type="scientific">Candidatus Segetimicrobium genomatis</name>
    <dbReference type="NCBI Taxonomy" id="2569760"/>
    <lineage>
        <taxon>Bacteria</taxon>
        <taxon>Bacillati</taxon>
        <taxon>Candidatus Sysuimicrobiota</taxon>
        <taxon>Candidatus Sysuimicrobiia</taxon>
        <taxon>Candidatus Sysuimicrobiales</taxon>
        <taxon>Candidatus Segetimicrobiaceae</taxon>
        <taxon>Candidatus Segetimicrobium</taxon>
    </lineage>
</organism>
<feature type="domain" description="NIF system FeS cluster assembly NifU C-terminal" evidence="3">
    <location>
        <begin position="19"/>
        <end position="84"/>
    </location>
</feature>
<dbReference type="SUPFAM" id="SSF117916">
    <property type="entry name" value="Fe-S cluster assembly (FSCA) domain-like"/>
    <property type="match status" value="1"/>
</dbReference>
<evidence type="ECO:0000313" key="7">
    <source>
        <dbReference type="Proteomes" id="UP000320393"/>
    </source>
</evidence>
<evidence type="ECO:0000313" key="4">
    <source>
        <dbReference type="EMBL" id="TMI78515.1"/>
    </source>
</evidence>
<comment type="caution">
    <text evidence="4">The sequence shown here is derived from an EMBL/GenBank/DDBJ whole genome shotgun (WGS) entry which is preliminary data.</text>
</comment>
<evidence type="ECO:0000256" key="2">
    <source>
        <dbReference type="ARBA" id="ARBA00049958"/>
    </source>
</evidence>
<sequence length="88" mass="9679">MDQQTGQAATEPSDLHVRVEKVLDQMRPYVQQDGGDIELIDVADGIVQIRLAGSCVGCMYSMMTLQAGIERMLKEQIPEIKAVEAAPF</sequence>
<dbReference type="EMBL" id="VBAM01000072">
    <property type="protein sequence ID" value="TMJ15142.1"/>
    <property type="molecule type" value="Genomic_DNA"/>
</dbReference>
<dbReference type="EMBL" id="VBAO01000367">
    <property type="protein sequence ID" value="TMI78515.1"/>
    <property type="molecule type" value="Genomic_DNA"/>
</dbReference>
<dbReference type="GO" id="GO:0051536">
    <property type="term" value="F:iron-sulfur cluster binding"/>
    <property type="evidence" value="ECO:0007669"/>
    <property type="project" value="InterPro"/>
</dbReference>
<accession>A0A537J4U4</accession>
<comment type="function">
    <text evidence="2">May be involved in the formation or repair of [Fe-S] clusters present in iron-sulfur proteins.</text>
</comment>
<gene>
    <name evidence="5" type="ORF">E6H02_02435</name>
    <name evidence="4" type="ORF">E6H04_12320</name>
</gene>
<evidence type="ECO:0000313" key="6">
    <source>
        <dbReference type="Proteomes" id="UP000320048"/>
    </source>
</evidence>
<proteinExistence type="inferred from homology"/>
<dbReference type="PANTHER" id="PTHR11178:SF25">
    <property type="entry name" value="NIFU-LIKE PROTEIN 3, CHLOROPLASTIC"/>
    <property type="match status" value="1"/>
</dbReference>
<dbReference type="PANTHER" id="PTHR11178">
    <property type="entry name" value="IRON-SULFUR CLUSTER SCAFFOLD PROTEIN NFU-RELATED"/>
    <property type="match status" value="1"/>
</dbReference>
<name>A0A537J4U4_9BACT</name>
<dbReference type="Pfam" id="PF01106">
    <property type="entry name" value="NifU"/>
    <property type="match status" value="1"/>
</dbReference>